<evidence type="ECO:0000256" key="1">
    <source>
        <dbReference type="SAM" id="Phobius"/>
    </source>
</evidence>
<dbReference type="EMBL" id="PFBP01000029">
    <property type="protein sequence ID" value="PIT89836.1"/>
    <property type="molecule type" value="Genomic_DNA"/>
</dbReference>
<name>A0A2M6WAK7_9BACT</name>
<gene>
    <name evidence="2" type="ORF">COU23_01815</name>
</gene>
<sequence>MKKITDNQQGISVLLAIMILSSLMILTIAISDIVLRVGRSTEQIGQSEKAYFAAETAVEKALYEIEKNNTISNLDVTTPQTLAQSKASWTRVVAQNNTLSILCSSIVGEPGICVNSSGAITNSNPLHAHLLAGKSFQIDLNFSGMSLPSTLSIAWSGSGKVIASSATGQSVYTSSPVSLSNLNSYLRVVNTDNHLIDFELKPSTGSIAASIMVTGTGTLGSEKRILQVEKKIWQIY</sequence>
<dbReference type="AlphaFoldDB" id="A0A2M6WAK7"/>
<evidence type="ECO:0000313" key="2">
    <source>
        <dbReference type="EMBL" id="PIT89836.1"/>
    </source>
</evidence>
<proteinExistence type="predicted"/>
<comment type="caution">
    <text evidence="2">The sequence shown here is derived from an EMBL/GenBank/DDBJ whole genome shotgun (WGS) entry which is preliminary data.</text>
</comment>
<organism evidence="2 3">
    <name type="scientific">Candidatus Kuenenbacteria bacterium CG10_big_fil_rev_8_21_14_0_10_36_11</name>
    <dbReference type="NCBI Taxonomy" id="1974618"/>
    <lineage>
        <taxon>Bacteria</taxon>
        <taxon>Candidatus Kueneniibacteriota</taxon>
    </lineage>
</organism>
<evidence type="ECO:0000313" key="3">
    <source>
        <dbReference type="Proteomes" id="UP000231464"/>
    </source>
</evidence>
<reference evidence="3" key="1">
    <citation type="submission" date="2017-09" db="EMBL/GenBank/DDBJ databases">
        <title>Depth-based differentiation of microbial function through sediment-hosted aquifers and enrichment of novel symbionts in the deep terrestrial subsurface.</title>
        <authorList>
            <person name="Probst A.J."/>
            <person name="Ladd B."/>
            <person name="Jarett J.K."/>
            <person name="Geller-Mcgrath D.E."/>
            <person name="Sieber C.M.K."/>
            <person name="Emerson J.B."/>
            <person name="Anantharaman K."/>
            <person name="Thomas B.C."/>
            <person name="Malmstrom R."/>
            <person name="Stieglmeier M."/>
            <person name="Klingl A."/>
            <person name="Woyke T."/>
            <person name="Ryan C.M."/>
            <person name="Banfield J.F."/>
        </authorList>
    </citation>
    <scope>NUCLEOTIDE SEQUENCE [LARGE SCALE GENOMIC DNA]</scope>
</reference>
<keyword evidence="1" id="KW-1133">Transmembrane helix</keyword>
<keyword evidence="1" id="KW-0812">Transmembrane</keyword>
<dbReference type="Proteomes" id="UP000231464">
    <property type="component" value="Unassembled WGS sequence"/>
</dbReference>
<feature type="transmembrane region" description="Helical" evidence="1">
    <location>
        <begin position="12"/>
        <end position="35"/>
    </location>
</feature>
<keyword evidence="1" id="KW-0472">Membrane</keyword>
<accession>A0A2M6WAK7</accession>
<evidence type="ECO:0008006" key="4">
    <source>
        <dbReference type="Google" id="ProtNLM"/>
    </source>
</evidence>
<protein>
    <recommendedName>
        <fullName evidence="4">Type 4 fimbrial biogenesis protein PilX N-terminal domain-containing protein</fullName>
    </recommendedName>
</protein>